<dbReference type="InterPro" id="IPR050819">
    <property type="entry name" value="Tripeptidyl-peptidase_I"/>
</dbReference>
<evidence type="ECO:0000256" key="7">
    <source>
        <dbReference type="ARBA" id="ARBA00023145"/>
    </source>
</evidence>
<dbReference type="InterPro" id="IPR036852">
    <property type="entry name" value="Peptidase_S8/S53_dom_sf"/>
</dbReference>
<dbReference type="AlphaFoldDB" id="A0A6A6E6A0"/>
<feature type="binding site" evidence="8">
    <location>
        <position position="527"/>
    </location>
    <ligand>
        <name>Ca(2+)</name>
        <dbReference type="ChEBI" id="CHEBI:29108"/>
    </ligand>
</feature>
<evidence type="ECO:0000256" key="1">
    <source>
        <dbReference type="ARBA" id="ARBA00004239"/>
    </source>
</evidence>
<feature type="non-terminal residue" evidence="10">
    <location>
        <position position="1"/>
    </location>
</feature>
<feature type="binding site" evidence="8">
    <location>
        <position position="491"/>
    </location>
    <ligand>
        <name>Ca(2+)</name>
        <dbReference type="ChEBI" id="CHEBI:29108"/>
    </ligand>
</feature>
<dbReference type="PANTHER" id="PTHR14218:SF15">
    <property type="entry name" value="TRIPEPTIDYL-PEPTIDASE 1"/>
    <property type="match status" value="1"/>
</dbReference>
<gene>
    <name evidence="10" type="ORF">K469DRAFT_574478</name>
</gene>
<accession>A0A6A6E6A0</accession>
<dbReference type="GO" id="GO:0006508">
    <property type="term" value="P:proteolysis"/>
    <property type="evidence" value="ECO:0007669"/>
    <property type="project" value="UniProtKB-KW"/>
</dbReference>
<name>A0A6A6E6A0_9PEZI</name>
<dbReference type="GO" id="GO:0008240">
    <property type="term" value="F:tripeptidyl-peptidase activity"/>
    <property type="evidence" value="ECO:0007669"/>
    <property type="project" value="TreeGrafter"/>
</dbReference>
<dbReference type="EMBL" id="ML994631">
    <property type="protein sequence ID" value="KAF2185998.1"/>
    <property type="molecule type" value="Genomic_DNA"/>
</dbReference>
<dbReference type="CDD" id="cd11377">
    <property type="entry name" value="Pro-peptidase_S53"/>
    <property type="match status" value="1"/>
</dbReference>
<evidence type="ECO:0000256" key="2">
    <source>
        <dbReference type="ARBA" id="ARBA00022670"/>
    </source>
</evidence>
<evidence type="ECO:0000256" key="8">
    <source>
        <dbReference type="PROSITE-ProRule" id="PRU01032"/>
    </source>
</evidence>
<dbReference type="Gene3D" id="3.40.50.200">
    <property type="entry name" value="Peptidase S8/S53 domain"/>
    <property type="match status" value="1"/>
</dbReference>
<dbReference type="CDD" id="cd04056">
    <property type="entry name" value="Peptidases_S53"/>
    <property type="match status" value="1"/>
</dbReference>
<evidence type="ECO:0000256" key="3">
    <source>
        <dbReference type="ARBA" id="ARBA00022723"/>
    </source>
</evidence>
<dbReference type="PANTHER" id="PTHR14218">
    <property type="entry name" value="PROTEASE S8 TRIPEPTIDYL PEPTIDASE I CLN2"/>
    <property type="match status" value="1"/>
</dbReference>
<dbReference type="SUPFAM" id="SSF52743">
    <property type="entry name" value="Subtilisin-like"/>
    <property type="match status" value="1"/>
</dbReference>
<keyword evidence="5" id="KW-0720">Serine protease</keyword>
<keyword evidence="7" id="KW-0865">Zymogen</keyword>
<comment type="caution">
    <text evidence="8">Lacks conserved residue(s) required for the propagation of feature annotation.</text>
</comment>
<dbReference type="Proteomes" id="UP000800200">
    <property type="component" value="Unassembled WGS sequence"/>
</dbReference>
<feature type="binding site" evidence="8">
    <location>
        <position position="492"/>
    </location>
    <ligand>
        <name>Ca(2+)</name>
        <dbReference type="ChEBI" id="CHEBI:29108"/>
    </ligand>
</feature>
<feature type="domain" description="Peptidase S53" evidence="9">
    <location>
        <begin position="176"/>
        <end position="547"/>
    </location>
</feature>
<keyword evidence="6 8" id="KW-0106">Calcium</keyword>
<organism evidence="10 11">
    <name type="scientific">Zopfia rhizophila CBS 207.26</name>
    <dbReference type="NCBI Taxonomy" id="1314779"/>
    <lineage>
        <taxon>Eukaryota</taxon>
        <taxon>Fungi</taxon>
        <taxon>Dikarya</taxon>
        <taxon>Ascomycota</taxon>
        <taxon>Pezizomycotina</taxon>
        <taxon>Dothideomycetes</taxon>
        <taxon>Dothideomycetes incertae sedis</taxon>
        <taxon>Zopfiaceae</taxon>
        <taxon>Zopfia</taxon>
    </lineage>
</organism>
<comment type="cofactor">
    <cofactor evidence="8">
        <name>Ca(2+)</name>
        <dbReference type="ChEBI" id="CHEBI:29108"/>
    </cofactor>
    <text evidence="8">Binds 1 Ca(2+) ion per subunit.</text>
</comment>
<evidence type="ECO:0000259" key="9">
    <source>
        <dbReference type="PROSITE" id="PS51695"/>
    </source>
</evidence>
<keyword evidence="11" id="KW-1185">Reference proteome</keyword>
<evidence type="ECO:0000313" key="11">
    <source>
        <dbReference type="Proteomes" id="UP000800200"/>
    </source>
</evidence>
<evidence type="ECO:0000256" key="4">
    <source>
        <dbReference type="ARBA" id="ARBA00022801"/>
    </source>
</evidence>
<dbReference type="GO" id="GO:0046872">
    <property type="term" value="F:metal ion binding"/>
    <property type="evidence" value="ECO:0007669"/>
    <property type="project" value="UniProtKB-UniRule"/>
</dbReference>
<evidence type="ECO:0000313" key="10">
    <source>
        <dbReference type="EMBL" id="KAF2185998.1"/>
    </source>
</evidence>
<feature type="binding site" evidence="8">
    <location>
        <position position="525"/>
    </location>
    <ligand>
        <name>Ca(2+)</name>
        <dbReference type="ChEBI" id="CHEBI:29108"/>
    </ligand>
</feature>
<dbReference type="GO" id="GO:0004252">
    <property type="term" value="F:serine-type endopeptidase activity"/>
    <property type="evidence" value="ECO:0007669"/>
    <property type="project" value="InterPro"/>
</dbReference>
<proteinExistence type="predicted"/>
<dbReference type="SUPFAM" id="SSF54897">
    <property type="entry name" value="Protease propeptides/inhibitors"/>
    <property type="match status" value="1"/>
</dbReference>
<dbReference type="SMART" id="SM00944">
    <property type="entry name" value="Pro-kuma_activ"/>
    <property type="match status" value="1"/>
</dbReference>
<protein>
    <submittedName>
        <fullName evidence="10">Subtilisin-like protein</fullName>
    </submittedName>
</protein>
<dbReference type="OrthoDB" id="409122at2759"/>
<reference evidence="10" key="1">
    <citation type="journal article" date="2020" name="Stud. Mycol.">
        <title>101 Dothideomycetes genomes: a test case for predicting lifestyles and emergence of pathogens.</title>
        <authorList>
            <person name="Haridas S."/>
            <person name="Albert R."/>
            <person name="Binder M."/>
            <person name="Bloem J."/>
            <person name="Labutti K."/>
            <person name="Salamov A."/>
            <person name="Andreopoulos B."/>
            <person name="Baker S."/>
            <person name="Barry K."/>
            <person name="Bills G."/>
            <person name="Bluhm B."/>
            <person name="Cannon C."/>
            <person name="Castanera R."/>
            <person name="Culley D."/>
            <person name="Daum C."/>
            <person name="Ezra D."/>
            <person name="Gonzalez J."/>
            <person name="Henrissat B."/>
            <person name="Kuo A."/>
            <person name="Liang C."/>
            <person name="Lipzen A."/>
            <person name="Lutzoni F."/>
            <person name="Magnuson J."/>
            <person name="Mondo S."/>
            <person name="Nolan M."/>
            <person name="Ohm R."/>
            <person name="Pangilinan J."/>
            <person name="Park H.-J."/>
            <person name="Ramirez L."/>
            <person name="Alfaro M."/>
            <person name="Sun H."/>
            <person name="Tritt A."/>
            <person name="Yoshinaga Y."/>
            <person name="Zwiers L.-H."/>
            <person name="Turgeon B."/>
            <person name="Goodwin S."/>
            <person name="Spatafora J."/>
            <person name="Crous P."/>
            <person name="Grigoriev I."/>
        </authorList>
    </citation>
    <scope>NUCLEOTIDE SEQUENCE</scope>
    <source>
        <strain evidence="10">CBS 207.26</strain>
    </source>
</reference>
<sequence length="548" mass="60625">AAFSPELIYFRLVLRPQNTNLIPSKLLELSTPGHHQYGQHLSQREIHQIFSPSSQTIGSVSEWLIDTGVTHFEINNQSVSFSTTIQNSKKLFPANLSKRSEGFNDETTWRIHNYAVPDRLKTHVNFIQHTHHHEYFPLQHNDKIETIGLHNKTRRSTNTIPQDYIGVCTSKCNSRIVTPACLRQLYSVPETHNRNASRAAFVTFSDLNTFGRLNDLSTFEYRYTPNVEKEGFSVKRFKPKAFGSGGVDDSVQINVDAQYMKAMSAPVLLEGYSVGGNWFDLLEELLSMTDEDLPHTLVASYGGQESLLSREEAVHICDMIEMLGMRGVSVIVSSGLDGVGGSCWELDKNRTRFGAHFPASCPYVTAVGGTIGFDPERAASFSGGGFSEYFNRSLAPWQEKDVSEFLNMNANNLSSFFNRNGRSYPDVSAQTHAFLIIDHGTEYQVNFSSSSCPTFGGAIALVNGARISNGQRPLGFLNPFLYGQGRVGLNDISTGYSVGCNGLERNGRPIVGHIIDGAKWHATNGWDPATGLGTPNVTRLIEAATECM</sequence>
<keyword evidence="2" id="KW-0645">Protease</keyword>
<dbReference type="PROSITE" id="PS51695">
    <property type="entry name" value="SEDOLISIN"/>
    <property type="match status" value="1"/>
</dbReference>
<dbReference type="InterPro" id="IPR030400">
    <property type="entry name" value="Sedolisin_dom"/>
</dbReference>
<keyword evidence="4" id="KW-0378">Hydrolase</keyword>
<keyword evidence="3 8" id="KW-0479">Metal-binding</keyword>
<evidence type="ECO:0000256" key="6">
    <source>
        <dbReference type="ARBA" id="ARBA00022837"/>
    </source>
</evidence>
<dbReference type="Pfam" id="PF09286">
    <property type="entry name" value="Pro-kuma_activ"/>
    <property type="match status" value="1"/>
</dbReference>
<comment type="subcellular location">
    <subcellularLocation>
        <location evidence="1">Secreted</location>
        <location evidence="1">Extracellular space</location>
    </subcellularLocation>
</comment>
<dbReference type="GO" id="GO:0005576">
    <property type="term" value="C:extracellular region"/>
    <property type="evidence" value="ECO:0007669"/>
    <property type="project" value="UniProtKB-SubCell"/>
</dbReference>
<evidence type="ECO:0000256" key="5">
    <source>
        <dbReference type="ARBA" id="ARBA00022825"/>
    </source>
</evidence>
<dbReference type="InterPro" id="IPR015366">
    <property type="entry name" value="S53_propep"/>
</dbReference>